<dbReference type="InterPro" id="IPR019734">
    <property type="entry name" value="TPR_rpt"/>
</dbReference>
<name>A0A517X322_9PLAN</name>
<evidence type="ECO:0000256" key="1">
    <source>
        <dbReference type="PROSITE-ProRule" id="PRU00339"/>
    </source>
</evidence>
<dbReference type="Gene3D" id="1.25.40.10">
    <property type="entry name" value="Tetratricopeptide repeat domain"/>
    <property type="match status" value="4"/>
</dbReference>
<evidence type="ECO:0000313" key="4">
    <source>
        <dbReference type="EMBL" id="QDU11900.1"/>
    </source>
</evidence>
<protein>
    <submittedName>
        <fullName evidence="4">Tetratricopeptide repeat protein</fullName>
    </submittedName>
</protein>
<feature type="compositionally biased region" description="Polar residues" evidence="2">
    <location>
        <begin position="1"/>
        <end position="20"/>
    </location>
</feature>
<evidence type="ECO:0000313" key="5">
    <source>
        <dbReference type="Proteomes" id="UP000318384"/>
    </source>
</evidence>
<dbReference type="InterPro" id="IPR011990">
    <property type="entry name" value="TPR-like_helical_dom_sf"/>
</dbReference>
<feature type="transmembrane region" description="Helical" evidence="3">
    <location>
        <begin position="32"/>
        <end position="55"/>
    </location>
</feature>
<organism evidence="4 5">
    <name type="scientific">Gimesia aquarii</name>
    <dbReference type="NCBI Taxonomy" id="2527964"/>
    <lineage>
        <taxon>Bacteria</taxon>
        <taxon>Pseudomonadati</taxon>
        <taxon>Planctomycetota</taxon>
        <taxon>Planctomycetia</taxon>
        <taxon>Planctomycetales</taxon>
        <taxon>Planctomycetaceae</taxon>
        <taxon>Gimesia</taxon>
    </lineage>
</organism>
<dbReference type="OrthoDB" id="213842at2"/>
<dbReference type="Pfam" id="PF13181">
    <property type="entry name" value="TPR_8"/>
    <property type="match status" value="3"/>
</dbReference>
<proteinExistence type="predicted"/>
<evidence type="ECO:0000256" key="3">
    <source>
        <dbReference type="SAM" id="Phobius"/>
    </source>
</evidence>
<gene>
    <name evidence="4" type="ORF">V202x_53250</name>
</gene>
<dbReference type="PROSITE" id="PS50005">
    <property type="entry name" value="TPR"/>
    <property type="match status" value="2"/>
</dbReference>
<sequence length="1256" mass="143756">MADSKQNATPSEFNSENKQTVNKKKRSPLERVIVWGLISVALIVVLLEVNARYGYSNTLTEMQNRIAQEADGKEFLLKDAKAMVKGFPYGDERLTQSGKQLQYRWFSLFRTYAIQISVGIDGEVLSLETDVEQFDDKNLKAESSKPLVHRPALPENGLSSKFENVAVLKTDKLESQYPNMKGMLTREIVRQAFLIGAREGLGLKTRDASLRGEVLLIDNPETFPLKLITQIDPSREVTIDLERPYKNKPPFHWYSEPFILPQELGFEVLIEKTEEFSRKDFVDALKQAGYTGKAPQWIEASTIPDTSLQRLNEWNLVSQYTVIQDMHAAIENEGESPERLAVLVRAYANLGSLTESLWSPAHKVFKARALLYAERLTARREDSPWALAHRAYARAFAGRHRSALTDIEVIRSVKSENSENKRPLPDWVDLIDAYCVYKPDVLDKAVKNEDTKHLAIYLSSLLTDPVANEKQMLTITEQLLELEPACCRAMDRLCEVNSLGILRVVTEQRLDTLWPQIYRKLLEGHLPDSGKAPIEKYLSTPFNLISEPQLRVQVIDFLKDSESKAMEPSLNGLGQLLQEISFLHTHRKLKLLTGNLRVNADDVLSQSRPLVKGHPYEQFIESYSSNPDEAKAAYEKLLQSHDPHELEFNSFPMIFNSNYKLNSQAYNKLYMEAVENVDFVYQDLFRRVLCLKELVSENRQEQNSMFAGLLLRVSPHMPQTVALNIDTNREYVEKHNAELMEKYGKNPVVLTALVNRHLADYNDAKAEELLQRRIAIVPDYQSYTTLANIYKNRGETEKWKKTLEKALELPSTGLRNPLIQSKLAHYHMERGEWELAKPYAMKAAATYSGWGLQCAAKCYEGLGDLKQAEAFRRACSMRYKSSAADWYFWCVRTGQGDIESARQLAEKYLLANPDVNNLDLRMQIGVFQTIQGAKKQAFDIFQTAFKKYRDAYCGLHAALLADELEFTDQRDNLLKQVSQQWNKDFAKAELSNLFQRNLQKQDSTDWRPICFQSLIAQVSNGSPTNYYYFAGKFLEQRGQSELAEKYLQLAATSPMFVKYNCVLAVHHLRTQNKKIGARRTMEMDADYGQAVLLLHKALYLKNTEKLESAIKKIDEILELKPDLVIALTHRAQANESLENYAEAISDYKKAIKIEPEYWLPHHSLVFLLAACEREEIRDGSLALKHAQQSLELLPIKFWVNYGALAIAYAETGQFEKAIETQKQAVLLAPEKQKGKASQRVRLFSERKPYRRSSKKK</sequence>
<dbReference type="PANTHER" id="PTHR12558:SF13">
    <property type="entry name" value="CELL DIVISION CYCLE PROTEIN 27 HOMOLOG"/>
    <property type="match status" value="1"/>
</dbReference>
<accession>A0A517X322</accession>
<keyword evidence="1" id="KW-0802">TPR repeat</keyword>
<keyword evidence="3" id="KW-1133">Transmembrane helix</keyword>
<dbReference type="Proteomes" id="UP000318384">
    <property type="component" value="Chromosome"/>
</dbReference>
<dbReference type="SMART" id="SM00028">
    <property type="entry name" value="TPR"/>
    <property type="match status" value="5"/>
</dbReference>
<feature type="repeat" description="TPR" evidence="1">
    <location>
        <begin position="1198"/>
        <end position="1231"/>
    </location>
</feature>
<keyword evidence="3" id="KW-0812">Transmembrane</keyword>
<dbReference type="AlphaFoldDB" id="A0A517X322"/>
<dbReference type="EMBL" id="CP037422">
    <property type="protein sequence ID" value="QDU11900.1"/>
    <property type="molecule type" value="Genomic_DNA"/>
</dbReference>
<dbReference type="PANTHER" id="PTHR12558">
    <property type="entry name" value="CELL DIVISION CYCLE 16,23,27"/>
    <property type="match status" value="1"/>
</dbReference>
<reference evidence="4 5" key="1">
    <citation type="submission" date="2019-03" db="EMBL/GenBank/DDBJ databases">
        <title>Deep-cultivation of Planctomycetes and their phenomic and genomic characterization uncovers novel biology.</title>
        <authorList>
            <person name="Wiegand S."/>
            <person name="Jogler M."/>
            <person name="Boedeker C."/>
            <person name="Pinto D."/>
            <person name="Vollmers J."/>
            <person name="Rivas-Marin E."/>
            <person name="Kohn T."/>
            <person name="Peeters S.H."/>
            <person name="Heuer A."/>
            <person name="Rast P."/>
            <person name="Oberbeckmann S."/>
            <person name="Bunk B."/>
            <person name="Jeske O."/>
            <person name="Meyerdierks A."/>
            <person name="Storesund J.E."/>
            <person name="Kallscheuer N."/>
            <person name="Luecker S."/>
            <person name="Lage O.M."/>
            <person name="Pohl T."/>
            <person name="Merkel B.J."/>
            <person name="Hornburger P."/>
            <person name="Mueller R.-W."/>
            <person name="Bruemmer F."/>
            <person name="Labrenz M."/>
            <person name="Spormann A.M."/>
            <person name="Op den Camp H."/>
            <person name="Overmann J."/>
            <person name="Amann R."/>
            <person name="Jetten M.S.M."/>
            <person name="Mascher T."/>
            <person name="Medema M.H."/>
            <person name="Devos D.P."/>
            <person name="Kaster A.-K."/>
            <person name="Ovreas L."/>
            <person name="Rohde M."/>
            <person name="Galperin M.Y."/>
            <person name="Jogler C."/>
        </authorList>
    </citation>
    <scope>NUCLEOTIDE SEQUENCE [LARGE SCALE GENOMIC DNA]</scope>
    <source>
        <strain evidence="4 5">V202</strain>
    </source>
</reference>
<feature type="region of interest" description="Disordered" evidence="2">
    <location>
        <begin position="1"/>
        <end position="22"/>
    </location>
</feature>
<keyword evidence="3" id="KW-0472">Membrane</keyword>
<keyword evidence="5" id="KW-1185">Reference proteome</keyword>
<dbReference type="RefSeq" id="WP_145179675.1">
    <property type="nucleotide sequence ID" value="NZ_CP037422.1"/>
</dbReference>
<evidence type="ECO:0000256" key="2">
    <source>
        <dbReference type="SAM" id="MobiDB-lite"/>
    </source>
</evidence>
<dbReference type="SUPFAM" id="SSF48452">
    <property type="entry name" value="TPR-like"/>
    <property type="match status" value="2"/>
</dbReference>
<feature type="repeat" description="TPR" evidence="1">
    <location>
        <begin position="1124"/>
        <end position="1157"/>
    </location>
</feature>